<accession>A0A6L2J8I3</accession>
<organism evidence="3">
    <name type="scientific">Tanacetum cinerariifolium</name>
    <name type="common">Dalmatian daisy</name>
    <name type="synonym">Chrysanthemum cinerariifolium</name>
    <dbReference type="NCBI Taxonomy" id="118510"/>
    <lineage>
        <taxon>Eukaryota</taxon>
        <taxon>Viridiplantae</taxon>
        <taxon>Streptophyta</taxon>
        <taxon>Embryophyta</taxon>
        <taxon>Tracheophyta</taxon>
        <taxon>Spermatophyta</taxon>
        <taxon>Magnoliopsida</taxon>
        <taxon>eudicotyledons</taxon>
        <taxon>Gunneridae</taxon>
        <taxon>Pentapetalae</taxon>
        <taxon>asterids</taxon>
        <taxon>campanulids</taxon>
        <taxon>Asterales</taxon>
        <taxon>Asteraceae</taxon>
        <taxon>Asteroideae</taxon>
        <taxon>Anthemideae</taxon>
        <taxon>Anthemidinae</taxon>
        <taxon>Tanacetum</taxon>
    </lineage>
</organism>
<name>A0A6L2J8I3_TANCI</name>
<evidence type="ECO:0008006" key="4">
    <source>
        <dbReference type="Google" id="ProtNLM"/>
    </source>
</evidence>
<proteinExistence type="predicted"/>
<evidence type="ECO:0000313" key="3">
    <source>
        <dbReference type="EMBL" id="GEU33308.1"/>
    </source>
</evidence>
<comment type="caution">
    <text evidence="3">The sequence shown here is derived from an EMBL/GenBank/DDBJ whole genome shotgun (WGS) entry which is preliminary data.</text>
</comment>
<dbReference type="EMBL" id="BKCJ010000449">
    <property type="protein sequence ID" value="GEU33308.1"/>
    <property type="molecule type" value="Genomic_DNA"/>
</dbReference>
<sequence>MDLFAFIHRAYLTKVKVGEREVGDEEVSLLELTKDRFVSLAGVYDRRNANAQDAKNENVNEGVEDAATAGHTKQSDHVFEVEGINIVVDDEIQAIVDEQPKKIRKRRRAVHGAGGSGLLDSSILAMEVRVTAAATVPFVTSSVTPTPEREGSGARDYATRPILWTQRASERFVVLTNSSYHSGTNAADDEVTSIVRSSMPSPPVLTMAITTTTVVTGTTSTMVYDLGTGQVKTSIFRDSTSPSMAEADVVGFSQLVKLSCDDLSIKASSLEFEKGKLIDQVYALDTTCSGLRDEVMGYKLFNKWVEEMQDEQVKALSDRVAAIDSDLIRIALHMDEQFYSRYLTTIAGWRWILTGIDHEKAGRGLADVAAFNPSVESNFVSAVKALKGSAVEAPEAAQLQPSPEQIMIQIHRSEDQAIIGETSLPFSLELAHNHVQKIRGDATSHRLSLADVIAPLVEPLSVRSFTSRASTSELPEMTTTTALPTTSAQASTVSVTEAPGLVPSMKAPSPSQIVFEKEDIETTPEHASYFSILALLFASWIAACSLFSSKRSKLISKASSFISSQPSQFSRLACKSLLGSQLSFHIGLTHHRHGPTKDLMYKTPFFTAYLPALWRMALAFFFSSGRIYFVRWAKLVDVILLSASAFLFSPLGTPQFGPKRSRMYSDLSSEEKDRYNADIRATNILLQGLPKDIYTLINHYTDAKDIWDNVKMLLEGSELTKEDWESQLFVTAVKLNRGLRDSNYDQLFTYLKQHETHAKENKMMLKRLSQPTVDPLALLSNVSNPQHYSPSSSTSSSTQVPPPLADSSSPAKDLIENLTNTLALLTQSYRTFPPQTNNQLRTSSNAKNQAIVQDGKVVVQNAQENEVALDAEQLLFLADGQDNAFDDEVDEQPIQDLALNVDNVFQAEDCDAFDSDVDEAPTAQTMFMCNLSSADPITDEARPSYDSDILSEVQDHNQYMHDVCAYHGEHVMHGSVQLDHIVDSHADYTSDSIMIQYDQYVKNNEPALYNGHEILKDNHAPAKVHNTEDTLEMAEIAKKKMNDKMNDPELFSVATNSELNVAKFTEMHVANTSIEARCLALEAELAKFHNKSHHDNQKELIHHFSKLELNHLNLQLKYQNLKDSIGNNPPTLDKDTPNFNSVFVIGKMQASLQGKDNIIRQLKKQLSQLQATHSDTDRTLKHYKELYDSIKITRAKHIEQVTKLTTKNVTLKTSVSKDKVKPQVLTRAKHAIDVEPIVPRLRNNRDAHLDYLRNLKESVETIRDIVEEAKVLAHIPLIGKKQVTIATPSDKLERTTHKHVVTVKTQKTNVPVPPSTGVKSCPKASKSQPKRNPKTNRISPAKGANKLLVED</sequence>
<keyword evidence="1" id="KW-0175">Coiled coil</keyword>
<gene>
    <name evidence="3" type="ORF">Tci_005286</name>
</gene>
<reference evidence="3" key="1">
    <citation type="journal article" date="2019" name="Sci. Rep.">
        <title>Draft genome of Tanacetum cinerariifolium, the natural source of mosquito coil.</title>
        <authorList>
            <person name="Yamashiro T."/>
            <person name="Shiraishi A."/>
            <person name="Satake H."/>
            <person name="Nakayama K."/>
        </authorList>
    </citation>
    <scope>NUCLEOTIDE SEQUENCE</scope>
</reference>
<feature type="region of interest" description="Disordered" evidence="2">
    <location>
        <begin position="781"/>
        <end position="811"/>
    </location>
</feature>
<evidence type="ECO:0000256" key="2">
    <source>
        <dbReference type="SAM" id="MobiDB-lite"/>
    </source>
</evidence>
<protein>
    <recommendedName>
        <fullName evidence="4">Integrase, catalytic region, zinc finger, CCHC-type, peptidase aspartic, catalytic</fullName>
    </recommendedName>
</protein>
<feature type="region of interest" description="Disordered" evidence="2">
    <location>
        <begin position="1307"/>
        <end position="1351"/>
    </location>
</feature>
<evidence type="ECO:0000256" key="1">
    <source>
        <dbReference type="SAM" id="Coils"/>
    </source>
</evidence>
<feature type="compositionally biased region" description="Low complexity" evidence="2">
    <location>
        <begin position="782"/>
        <end position="799"/>
    </location>
</feature>
<feature type="coiled-coil region" evidence="1">
    <location>
        <begin position="1152"/>
        <end position="1179"/>
    </location>
</feature>